<keyword evidence="2 7" id="KW-0813">Transport</keyword>
<dbReference type="Proteomes" id="UP001267710">
    <property type="component" value="Unassembled WGS sequence"/>
</dbReference>
<feature type="transmembrane region" description="Helical" evidence="7">
    <location>
        <begin position="113"/>
        <end position="141"/>
    </location>
</feature>
<dbReference type="PANTHER" id="PTHR43386:SF1">
    <property type="entry name" value="D,D-DIPEPTIDE TRANSPORT SYSTEM PERMEASE PROTEIN DDPC-RELATED"/>
    <property type="match status" value="1"/>
</dbReference>
<feature type="transmembrane region" description="Helical" evidence="7">
    <location>
        <begin position="240"/>
        <end position="257"/>
    </location>
</feature>
<dbReference type="PANTHER" id="PTHR43386">
    <property type="entry name" value="OLIGOPEPTIDE TRANSPORT SYSTEM PERMEASE PROTEIN APPC"/>
    <property type="match status" value="1"/>
</dbReference>
<evidence type="ECO:0000313" key="10">
    <source>
        <dbReference type="EMBL" id="MDR6214852.1"/>
    </source>
</evidence>
<dbReference type="EMBL" id="JAVIZX010000001">
    <property type="protein sequence ID" value="MDR6214852.1"/>
    <property type="molecule type" value="Genomic_DNA"/>
</dbReference>
<gene>
    <name evidence="10" type="ORF">QE399_002541</name>
</gene>
<evidence type="ECO:0000256" key="4">
    <source>
        <dbReference type="ARBA" id="ARBA00022692"/>
    </source>
</evidence>
<feature type="region of interest" description="Disordered" evidence="8">
    <location>
        <begin position="1"/>
        <end position="21"/>
    </location>
</feature>
<comment type="caution">
    <text evidence="10">The sequence shown here is derived from an EMBL/GenBank/DDBJ whole genome shotgun (WGS) entry which is preliminary data.</text>
</comment>
<keyword evidence="4 7" id="KW-0812">Transmembrane</keyword>
<evidence type="ECO:0000256" key="7">
    <source>
        <dbReference type="RuleBase" id="RU363032"/>
    </source>
</evidence>
<evidence type="ECO:0000256" key="1">
    <source>
        <dbReference type="ARBA" id="ARBA00004651"/>
    </source>
</evidence>
<dbReference type="PROSITE" id="PS50928">
    <property type="entry name" value="ABC_TM1"/>
    <property type="match status" value="1"/>
</dbReference>
<keyword evidence="6 7" id="KW-0472">Membrane</keyword>
<dbReference type="RefSeq" id="WP_309829160.1">
    <property type="nucleotide sequence ID" value="NZ_JAVIZX010000001.1"/>
</dbReference>
<dbReference type="InterPro" id="IPR050366">
    <property type="entry name" value="BP-dependent_transpt_permease"/>
</dbReference>
<name>A0ABU1IC95_9BURK</name>
<evidence type="ECO:0000256" key="5">
    <source>
        <dbReference type="ARBA" id="ARBA00022989"/>
    </source>
</evidence>
<keyword evidence="5 7" id="KW-1133">Transmembrane helix</keyword>
<dbReference type="Gene3D" id="1.10.3720.10">
    <property type="entry name" value="MetI-like"/>
    <property type="match status" value="1"/>
</dbReference>
<reference evidence="10 11" key="1">
    <citation type="submission" date="2023-08" db="EMBL/GenBank/DDBJ databases">
        <title>Functional and genomic diversity of the sorghum phyllosphere microbiome.</title>
        <authorList>
            <person name="Shade A."/>
        </authorList>
    </citation>
    <scope>NUCLEOTIDE SEQUENCE [LARGE SCALE GENOMIC DNA]</scope>
    <source>
        <strain evidence="10 11">SORGH_AS_0335</strain>
    </source>
</reference>
<feature type="compositionally biased region" description="Polar residues" evidence="8">
    <location>
        <begin position="1"/>
        <end position="10"/>
    </location>
</feature>
<keyword evidence="11" id="KW-1185">Reference proteome</keyword>
<evidence type="ECO:0000313" key="11">
    <source>
        <dbReference type="Proteomes" id="UP001267710"/>
    </source>
</evidence>
<organism evidence="10 11">
    <name type="scientific">Paracidovorax wautersii</name>
    <dbReference type="NCBI Taxonomy" id="1177982"/>
    <lineage>
        <taxon>Bacteria</taxon>
        <taxon>Pseudomonadati</taxon>
        <taxon>Pseudomonadota</taxon>
        <taxon>Betaproteobacteria</taxon>
        <taxon>Burkholderiales</taxon>
        <taxon>Comamonadaceae</taxon>
        <taxon>Paracidovorax</taxon>
    </lineage>
</organism>
<evidence type="ECO:0000256" key="6">
    <source>
        <dbReference type="ARBA" id="ARBA00023136"/>
    </source>
</evidence>
<feature type="transmembrane region" description="Helical" evidence="7">
    <location>
        <begin position="50"/>
        <end position="72"/>
    </location>
</feature>
<dbReference type="InterPro" id="IPR025966">
    <property type="entry name" value="OppC_N"/>
</dbReference>
<comment type="subcellular location">
    <subcellularLocation>
        <location evidence="1 7">Cell membrane</location>
        <topology evidence="1 7">Multi-pass membrane protein</topology>
    </subcellularLocation>
</comment>
<evidence type="ECO:0000259" key="9">
    <source>
        <dbReference type="PROSITE" id="PS50928"/>
    </source>
</evidence>
<dbReference type="CDD" id="cd06261">
    <property type="entry name" value="TM_PBP2"/>
    <property type="match status" value="1"/>
</dbReference>
<comment type="similarity">
    <text evidence="7">Belongs to the binding-protein-dependent transport system permease family.</text>
</comment>
<accession>A0ABU1IC95</accession>
<keyword evidence="3" id="KW-1003">Cell membrane</keyword>
<dbReference type="InterPro" id="IPR000515">
    <property type="entry name" value="MetI-like"/>
</dbReference>
<feature type="domain" description="ABC transmembrane type-1" evidence="9">
    <location>
        <begin position="111"/>
        <end position="300"/>
    </location>
</feature>
<evidence type="ECO:0000256" key="8">
    <source>
        <dbReference type="SAM" id="MobiDB-lite"/>
    </source>
</evidence>
<dbReference type="Pfam" id="PF12911">
    <property type="entry name" value="OppC_N"/>
    <property type="match status" value="1"/>
</dbReference>
<evidence type="ECO:0000256" key="2">
    <source>
        <dbReference type="ARBA" id="ARBA00022448"/>
    </source>
</evidence>
<dbReference type="SUPFAM" id="SSF161098">
    <property type="entry name" value="MetI-like"/>
    <property type="match status" value="1"/>
</dbReference>
<dbReference type="InterPro" id="IPR035906">
    <property type="entry name" value="MetI-like_sf"/>
</dbReference>
<evidence type="ECO:0000256" key="3">
    <source>
        <dbReference type="ARBA" id="ARBA00022475"/>
    </source>
</evidence>
<protein>
    <submittedName>
        <fullName evidence="10">Peptide/nickel transport system permease protein</fullName>
    </submittedName>
</protein>
<feature type="transmembrane region" description="Helical" evidence="7">
    <location>
        <begin position="153"/>
        <end position="171"/>
    </location>
</feature>
<feature type="transmembrane region" description="Helical" evidence="7">
    <location>
        <begin position="278"/>
        <end position="299"/>
    </location>
</feature>
<dbReference type="Pfam" id="PF00528">
    <property type="entry name" value="BPD_transp_1"/>
    <property type="match status" value="1"/>
</dbReference>
<proteinExistence type="inferred from homology"/>
<sequence length="312" mass="32865">MNSSSITTIAPPSGLSAMSSTASSAHTATAGQALRREAARLLRQLLRNPLTAAGVAVILLLVGVAAFAPWLATHGPYAQDLSQALKPPGAQHWFGTDEYGRDVYSRLVHGARITLYVVALVTVIVGPIGLVVGIVSGYFGGWVDTLMMRITDIFLSFPSLVLALAFVAALGPGLDHAVIAIALTGWPPIARLARAETLSLRHADFITAARLQGASSLRILARYIAPLCLSSVVVRLTMNMASIILTAAGLGFLGLGAQAPLPEWGAMISEGRRYMLDSWWLVAAPGAAILMVSLAFNLLGDGLYDVLDPRSE</sequence>